<reference evidence="1 2" key="1">
    <citation type="submission" date="2024-04" db="EMBL/GenBank/DDBJ databases">
        <title>Genome sequencing and assembly of rice foliar adapted Chryseobacterium endophyticum OsEnb-ALM-A6.</title>
        <authorList>
            <person name="Kumar S."/>
            <person name="Javed M."/>
            <person name="Chouhan V."/>
            <person name="Charishma K."/>
            <person name="Patel A."/>
            <person name="Kumar M."/>
            <person name="Sahu K.P."/>
            <person name="Kumar A."/>
        </authorList>
    </citation>
    <scope>NUCLEOTIDE SEQUENCE [LARGE SCALE GENOMIC DNA]</scope>
    <source>
        <strain evidence="1 2">OsEnb-ALM-A6</strain>
    </source>
</reference>
<sequence length="72" mass="8683">MKCSEDEIYTTYSSREIGTEKLLKWSKLLDYDFFRIYTQHLILYSPPVKPKEKAKKRPSFRYSEKTFIPAKL</sequence>
<evidence type="ECO:0000313" key="2">
    <source>
        <dbReference type="Proteomes" id="UP001463665"/>
    </source>
</evidence>
<dbReference type="EMBL" id="CP154834">
    <property type="protein sequence ID" value="XAO76110.1"/>
    <property type="molecule type" value="Genomic_DNA"/>
</dbReference>
<dbReference type="Proteomes" id="UP001463665">
    <property type="component" value="Chromosome"/>
</dbReference>
<keyword evidence="2" id="KW-1185">Reference proteome</keyword>
<protein>
    <submittedName>
        <fullName evidence="1">Uncharacterized protein</fullName>
    </submittedName>
</protein>
<gene>
    <name evidence="1" type="ORF">AAFP95_10070</name>
</gene>
<accession>A0AAU6WTR7</accession>
<dbReference type="RefSeq" id="WP_345767571.1">
    <property type="nucleotide sequence ID" value="NZ_CP154834.1"/>
</dbReference>
<name>A0AAU6WTR7_9FLAO</name>
<dbReference type="AlphaFoldDB" id="A0AAU6WTR7"/>
<evidence type="ECO:0000313" key="1">
    <source>
        <dbReference type="EMBL" id="XAO76110.1"/>
    </source>
</evidence>
<proteinExistence type="predicted"/>
<organism evidence="1 2">
    <name type="scientific">Chryseobacterium endophyticum</name>
    <dbReference type="NCBI Taxonomy" id="1854762"/>
    <lineage>
        <taxon>Bacteria</taxon>
        <taxon>Pseudomonadati</taxon>
        <taxon>Bacteroidota</taxon>
        <taxon>Flavobacteriia</taxon>
        <taxon>Flavobacteriales</taxon>
        <taxon>Weeksellaceae</taxon>
        <taxon>Chryseobacterium group</taxon>
        <taxon>Chryseobacterium</taxon>
    </lineage>
</organism>